<accession>A0A645EX74</accession>
<dbReference type="EMBL" id="VSSQ01052402">
    <property type="protein sequence ID" value="MPN06497.1"/>
    <property type="molecule type" value="Genomic_DNA"/>
</dbReference>
<protein>
    <submittedName>
        <fullName evidence="1">Uncharacterized protein</fullName>
    </submittedName>
</protein>
<gene>
    <name evidence="1" type="ORF">SDC9_153753</name>
</gene>
<sequence length="73" mass="7736">MQVGVEFLQIAVVGKHPVAAPEFAHEGVAVLQAHHALRGLANVRDDVLAADGIFADQLGHRRVDGAFVIDEVA</sequence>
<comment type="caution">
    <text evidence="1">The sequence shown here is derived from an EMBL/GenBank/DDBJ whole genome shotgun (WGS) entry which is preliminary data.</text>
</comment>
<reference evidence="1" key="1">
    <citation type="submission" date="2019-08" db="EMBL/GenBank/DDBJ databases">
        <authorList>
            <person name="Kucharzyk K."/>
            <person name="Murdoch R.W."/>
            <person name="Higgins S."/>
            <person name="Loffler F."/>
        </authorList>
    </citation>
    <scope>NUCLEOTIDE SEQUENCE</scope>
</reference>
<organism evidence="1">
    <name type="scientific">bioreactor metagenome</name>
    <dbReference type="NCBI Taxonomy" id="1076179"/>
    <lineage>
        <taxon>unclassified sequences</taxon>
        <taxon>metagenomes</taxon>
        <taxon>ecological metagenomes</taxon>
    </lineage>
</organism>
<evidence type="ECO:0000313" key="1">
    <source>
        <dbReference type="EMBL" id="MPN06497.1"/>
    </source>
</evidence>
<proteinExistence type="predicted"/>
<name>A0A645EX74_9ZZZZ</name>
<dbReference type="AlphaFoldDB" id="A0A645EX74"/>